<dbReference type="InterPro" id="IPR050197">
    <property type="entry name" value="Aldolase_class_II_sugar_metab"/>
</dbReference>
<evidence type="ECO:0000256" key="4">
    <source>
        <dbReference type="SAM" id="SignalP"/>
    </source>
</evidence>
<feature type="chain" id="PRO_5047519618" description="Class II aldolase/adducin N-terminal domain-containing protein" evidence="4">
    <location>
        <begin position="20"/>
        <end position="293"/>
    </location>
</feature>
<organism evidence="6 7">
    <name type="scientific">Tetraparma gracilis</name>
    <dbReference type="NCBI Taxonomy" id="2962635"/>
    <lineage>
        <taxon>Eukaryota</taxon>
        <taxon>Sar</taxon>
        <taxon>Stramenopiles</taxon>
        <taxon>Ochrophyta</taxon>
        <taxon>Bolidophyceae</taxon>
        <taxon>Parmales</taxon>
        <taxon>Triparmaceae</taxon>
        <taxon>Tetraparma</taxon>
    </lineage>
</organism>
<keyword evidence="1" id="KW-0479">Metal-binding</keyword>
<feature type="signal peptide" evidence="4">
    <location>
        <begin position="1"/>
        <end position="19"/>
    </location>
</feature>
<keyword evidence="7" id="KW-1185">Reference proteome</keyword>
<evidence type="ECO:0000313" key="6">
    <source>
        <dbReference type="EMBL" id="GMI58798.1"/>
    </source>
</evidence>
<evidence type="ECO:0000259" key="5">
    <source>
        <dbReference type="SMART" id="SM01007"/>
    </source>
</evidence>
<accession>A0ABQ6NEE2</accession>
<protein>
    <recommendedName>
        <fullName evidence="5">Class II aldolase/adducin N-terminal domain-containing protein</fullName>
    </recommendedName>
</protein>
<evidence type="ECO:0000256" key="2">
    <source>
        <dbReference type="ARBA" id="ARBA00023239"/>
    </source>
</evidence>
<sequence length="293" mass="30631">MSRRQVLRLIPPLLAAAHALVPPTASLDAASLAAPPAPRKPPPAPSKPLPSVFSLPAPSLRASLVSAAQSMNASGLNHGTAGNLSARHGDGFLITPSGVPYATMGGGDVAAVDLRGESSYYGGLPPSSEWRFHRDVYLNFPEAGAIVHTHSPYASALSCVSGGIPPFHYYVALFGGKCVPRAAYATFGSQELSDNIVAALREHGVCACLMGNHGVVVVAASVEKALALAGEVENLARMLSIARGFGEVQVMSDEEMEVVLAKVKTYGKKDVDLGCMCEFDRKHRIVPPPRGDA</sequence>
<gene>
    <name evidence="6" type="ORF">TeGR_g3682</name>
</gene>
<feature type="region of interest" description="Disordered" evidence="3">
    <location>
        <begin position="31"/>
        <end position="52"/>
    </location>
</feature>
<feature type="compositionally biased region" description="Pro residues" evidence="3">
    <location>
        <begin position="35"/>
        <end position="48"/>
    </location>
</feature>
<reference evidence="6 7" key="1">
    <citation type="journal article" date="2023" name="Commun. Biol.">
        <title>Genome analysis of Parmales, the sister group of diatoms, reveals the evolutionary specialization of diatoms from phago-mixotrophs to photoautotrophs.</title>
        <authorList>
            <person name="Ban H."/>
            <person name="Sato S."/>
            <person name="Yoshikawa S."/>
            <person name="Yamada K."/>
            <person name="Nakamura Y."/>
            <person name="Ichinomiya M."/>
            <person name="Sato N."/>
            <person name="Blanc-Mathieu R."/>
            <person name="Endo H."/>
            <person name="Kuwata A."/>
            <person name="Ogata H."/>
        </authorList>
    </citation>
    <scope>NUCLEOTIDE SEQUENCE [LARGE SCALE GENOMIC DNA]</scope>
</reference>
<proteinExistence type="predicted"/>
<dbReference type="Proteomes" id="UP001165060">
    <property type="component" value="Unassembled WGS sequence"/>
</dbReference>
<feature type="domain" description="Class II aldolase/adducin N-terminal" evidence="5">
    <location>
        <begin position="62"/>
        <end position="240"/>
    </location>
</feature>
<keyword evidence="4" id="KW-0732">Signal</keyword>
<evidence type="ECO:0000256" key="3">
    <source>
        <dbReference type="SAM" id="MobiDB-lite"/>
    </source>
</evidence>
<evidence type="ECO:0000313" key="7">
    <source>
        <dbReference type="Proteomes" id="UP001165060"/>
    </source>
</evidence>
<dbReference type="InterPro" id="IPR001303">
    <property type="entry name" value="Aldolase_II/adducin_N"/>
</dbReference>
<evidence type="ECO:0000256" key="1">
    <source>
        <dbReference type="ARBA" id="ARBA00022723"/>
    </source>
</evidence>
<dbReference type="EMBL" id="BRYB01006489">
    <property type="protein sequence ID" value="GMI58798.1"/>
    <property type="molecule type" value="Genomic_DNA"/>
</dbReference>
<dbReference type="PANTHER" id="PTHR22789">
    <property type="entry name" value="FUCULOSE PHOSPHATE ALDOLASE"/>
    <property type="match status" value="1"/>
</dbReference>
<dbReference type="Pfam" id="PF00596">
    <property type="entry name" value="Aldolase_II"/>
    <property type="match status" value="1"/>
</dbReference>
<keyword evidence="2" id="KW-0456">Lyase</keyword>
<dbReference type="PANTHER" id="PTHR22789:SF0">
    <property type="entry name" value="3-OXO-TETRONATE 4-PHOSPHATE DECARBOXYLASE-RELATED"/>
    <property type="match status" value="1"/>
</dbReference>
<dbReference type="Gene3D" id="3.40.225.10">
    <property type="entry name" value="Class II aldolase/adducin N-terminal domain"/>
    <property type="match status" value="1"/>
</dbReference>
<name>A0ABQ6NEE2_9STRA</name>
<dbReference type="InterPro" id="IPR036409">
    <property type="entry name" value="Aldolase_II/adducin_N_sf"/>
</dbReference>
<dbReference type="SMART" id="SM01007">
    <property type="entry name" value="Aldolase_II"/>
    <property type="match status" value="1"/>
</dbReference>
<comment type="caution">
    <text evidence="6">The sequence shown here is derived from an EMBL/GenBank/DDBJ whole genome shotgun (WGS) entry which is preliminary data.</text>
</comment>
<dbReference type="SUPFAM" id="SSF53639">
    <property type="entry name" value="AraD/HMP-PK domain-like"/>
    <property type="match status" value="1"/>
</dbReference>